<dbReference type="InterPro" id="IPR017451">
    <property type="entry name" value="F-box-assoc_interact_dom"/>
</dbReference>
<reference evidence="2" key="1">
    <citation type="submission" date="2019-12" db="EMBL/GenBank/DDBJ databases">
        <title>Genome sequencing and annotation of Brassica cretica.</title>
        <authorList>
            <person name="Studholme D.J."/>
            <person name="Sarris P.F."/>
        </authorList>
    </citation>
    <scope>NUCLEOTIDE SEQUENCE</scope>
    <source>
        <strain evidence="2">PFS-102/07</strain>
        <tissue evidence="2">Leaf</tissue>
    </source>
</reference>
<dbReference type="PANTHER" id="PTHR31111">
    <property type="entry name" value="BNAA05G37150D PROTEIN-RELATED"/>
    <property type="match status" value="1"/>
</dbReference>
<evidence type="ECO:0000313" key="2">
    <source>
        <dbReference type="EMBL" id="KAF2571498.1"/>
    </source>
</evidence>
<proteinExistence type="predicted"/>
<comment type="caution">
    <text evidence="2">The sequence shown here is derived from an EMBL/GenBank/DDBJ whole genome shotgun (WGS) entry which is preliminary data.</text>
</comment>
<dbReference type="NCBIfam" id="TIGR01640">
    <property type="entry name" value="F_box_assoc_1"/>
    <property type="match status" value="1"/>
</dbReference>
<dbReference type="InterPro" id="IPR013187">
    <property type="entry name" value="F-box-assoc_dom_typ3"/>
</dbReference>
<protein>
    <recommendedName>
        <fullName evidence="1">F-box associated beta-propeller type 3 domain-containing protein</fullName>
    </recommendedName>
</protein>
<evidence type="ECO:0000259" key="1">
    <source>
        <dbReference type="Pfam" id="PF08268"/>
    </source>
</evidence>
<feature type="domain" description="F-box associated beta-propeller type 3" evidence="1">
    <location>
        <begin position="4"/>
        <end position="227"/>
    </location>
</feature>
<accession>A0A8S9INQ1</accession>
<gene>
    <name evidence="2" type="ORF">F2Q70_00006129</name>
</gene>
<sequence>MSYSNDVICFGSDRECLVMNSTIGSYKVLPRLSEERLIKTFIGFSPSISKFKVLAMSKSHYKLGFGNHMVLTMENQECLWDCRPVECQIDHEPETASNMSPVCINEDLYYATELHVPGSSMAIAMISFSLKTEAFVSYQIPDTSVSRHSHCETGPFNIRGKVGISFAYKEQDNHKIWVLEDVKDNKWSLLLLNIHPSIQDVNRWMSQRPPSFRGLTKTSGMVYAKAQQKDLAIC</sequence>
<name>A0A8S9INQ1_BRACR</name>
<organism evidence="2">
    <name type="scientific">Brassica cretica</name>
    <name type="common">Mustard</name>
    <dbReference type="NCBI Taxonomy" id="69181"/>
    <lineage>
        <taxon>Eukaryota</taxon>
        <taxon>Viridiplantae</taxon>
        <taxon>Streptophyta</taxon>
        <taxon>Embryophyta</taxon>
        <taxon>Tracheophyta</taxon>
        <taxon>Spermatophyta</taxon>
        <taxon>Magnoliopsida</taxon>
        <taxon>eudicotyledons</taxon>
        <taxon>Gunneridae</taxon>
        <taxon>Pentapetalae</taxon>
        <taxon>rosids</taxon>
        <taxon>malvids</taxon>
        <taxon>Brassicales</taxon>
        <taxon>Brassicaceae</taxon>
        <taxon>Brassiceae</taxon>
        <taxon>Brassica</taxon>
    </lineage>
</organism>
<dbReference type="AlphaFoldDB" id="A0A8S9INQ1"/>
<dbReference type="Pfam" id="PF08268">
    <property type="entry name" value="FBA_3"/>
    <property type="match status" value="1"/>
</dbReference>
<dbReference type="EMBL" id="QGKY02001015">
    <property type="protein sequence ID" value="KAF2571498.1"/>
    <property type="molecule type" value="Genomic_DNA"/>
</dbReference>
<dbReference type="PANTHER" id="PTHR31111:SF125">
    <property type="entry name" value="F-BOX PROTEIN CPR30-LIKE"/>
    <property type="match status" value="1"/>
</dbReference>